<dbReference type="InterPro" id="IPR056920">
    <property type="entry name" value="PRTase-CE"/>
</dbReference>
<evidence type="ECO:0000313" key="3">
    <source>
        <dbReference type="Proteomes" id="UP000032874"/>
    </source>
</evidence>
<protein>
    <recommendedName>
        <fullName evidence="1">PRTase-CE domain-containing protein</fullName>
    </recommendedName>
</protein>
<dbReference type="eggNOG" id="ENOG5031YZ3">
    <property type="taxonomic scope" value="Bacteria"/>
</dbReference>
<evidence type="ECO:0000259" key="1">
    <source>
        <dbReference type="Pfam" id="PF24390"/>
    </source>
</evidence>
<sequence length="281" mass="32573">MKRDIFRILFTLTNKQPWLIDNPDTLEYLLFEECKNDAARELLIDLVNRFEFIDNERYQELMRQIALEIVTEPEIHEKSTLISAMSIGDDADSGQAIIYSLKSLLQEQNWASHKAINDAMQAYKTFRRNAQLRDIILVDEFVGSGQTVIGRVETIQRQFREANLDDVKIIVKVLAGTDEGIKRIKSKNIDITSQITISRGISDFYKDDSSEKIKLMIDLEKILSKEYNGRAMPSMGYGEAEALYYRKNINLPNSVFPIFWWAEYENKKNRRTLLVRAMGDA</sequence>
<proteinExistence type="predicted"/>
<dbReference type="AlphaFoldDB" id="A0A093RSA3"/>
<organism evidence="2 3">
    <name type="scientific">Pectobacterium betavasculorum</name>
    <dbReference type="NCBI Taxonomy" id="55207"/>
    <lineage>
        <taxon>Bacteria</taxon>
        <taxon>Pseudomonadati</taxon>
        <taxon>Pseudomonadota</taxon>
        <taxon>Gammaproteobacteria</taxon>
        <taxon>Enterobacterales</taxon>
        <taxon>Pectobacteriaceae</taxon>
        <taxon>Pectobacterium</taxon>
    </lineage>
</organism>
<evidence type="ECO:0000313" key="2">
    <source>
        <dbReference type="EMBL" id="KFX05992.1"/>
    </source>
</evidence>
<dbReference type="STRING" id="55207.KP22_09040"/>
<name>A0A093RSA3_9GAMM</name>
<dbReference type="Pfam" id="PF24390">
    <property type="entry name" value="PRTase-CE"/>
    <property type="match status" value="1"/>
</dbReference>
<feature type="domain" description="PRTase-CE" evidence="1">
    <location>
        <begin position="40"/>
        <end position="265"/>
    </location>
</feature>
<dbReference type="RefSeq" id="WP_039323774.1">
    <property type="nucleotide sequence ID" value="NZ_JQHM01000002.1"/>
</dbReference>
<dbReference type="EMBL" id="JQHM01000002">
    <property type="protein sequence ID" value="KFX05992.1"/>
    <property type="molecule type" value="Genomic_DNA"/>
</dbReference>
<gene>
    <name evidence="2" type="ORF">KP22_09040</name>
</gene>
<reference evidence="2 3" key="1">
    <citation type="submission" date="2014-08" db="EMBL/GenBank/DDBJ databases">
        <title>Genome sequences of NCPPB Pectobacterium isolates.</title>
        <authorList>
            <person name="Glover R.H."/>
            <person name="Sapp M."/>
            <person name="Elphinstone J."/>
        </authorList>
    </citation>
    <scope>NUCLEOTIDE SEQUENCE [LARGE SCALE GENOMIC DNA]</scope>
    <source>
        <strain evidence="2 3">NCPPB 2795</strain>
    </source>
</reference>
<dbReference type="Proteomes" id="UP000032874">
    <property type="component" value="Unassembled WGS sequence"/>
</dbReference>
<accession>A0A093RSA3</accession>
<comment type="caution">
    <text evidence="2">The sequence shown here is derived from an EMBL/GenBank/DDBJ whole genome shotgun (WGS) entry which is preliminary data.</text>
</comment>